<name>A0A0C3I880_9VIBR</name>
<dbReference type="Proteomes" id="UP000031977">
    <property type="component" value="Unassembled WGS sequence"/>
</dbReference>
<comment type="caution">
    <text evidence="2">The sequence shown here is derived from an EMBL/GenBank/DDBJ whole genome shotgun (WGS) entry which is preliminary data.</text>
</comment>
<organism evidence="2 3">
    <name type="scientific">Vibrio mytili</name>
    <dbReference type="NCBI Taxonomy" id="50718"/>
    <lineage>
        <taxon>Bacteria</taxon>
        <taxon>Pseudomonadati</taxon>
        <taxon>Pseudomonadota</taxon>
        <taxon>Gammaproteobacteria</taxon>
        <taxon>Vibrionales</taxon>
        <taxon>Vibrionaceae</taxon>
        <taxon>Vibrio</taxon>
    </lineage>
</organism>
<proteinExistence type="predicted"/>
<evidence type="ECO:0000313" key="3">
    <source>
        <dbReference type="Proteomes" id="UP000031977"/>
    </source>
</evidence>
<feature type="chain" id="PRO_5002165786" evidence="1">
    <location>
        <begin position="22"/>
        <end position="167"/>
    </location>
</feature>
<keyword evidence="3" id="KW-1185">Reference proteome</keyword>
<reference evidence="2 3" key="1">
    <citation type="submission" date="2015-01" db="EMBL/GenBank/DDBJ databases">
        <title>Draft genome of Vibrio mytili type strain CAIM 528.</title>
        <authorList>
            <person name="Gonzalez-Castillo A."/>
            <person name="Gomez-Gil B."/>
            <person name="Enciso-Ibarra J."/>
        </authorList>
    </citation>
    <scope>NUCLEOTIDE SEQUENCE [LARGE SCALE GENOMIC DNA]</scope>
    <source>
        <strain evidence="2 3">CAIM 528</strain>
    </source>
</reference>
<dbReference type="EMBL" id="JXOK01000032">
    <property type="protein sequence ID" value="KIN11175.1"/>
    <property type="molecule type" value="Genomic_DNA"/>
</dbReference>
<accession>A0A0C3I880</accession>
<evidence type="ECO:0000313" key="2">
    <source>
        <dbReference type="EMBL" id="KIN11175.1"/>
    </source>
</evidence>
<dbReference type="AlphaFoldDB" id="A0A0C3I880"/>
<evidence type="ECO:0000256" key="1">
    <source>
        <dbReference type="SAM" id="SignalP"/>
    </source>
</evidence>
<feature type="signal peptide" evidence="1">
    <location>
        <begin position="1"/>
        <end position="21"/>
    </location>
</feature>
<gene>
    <name evidence="2" type="ORF">SU60_09095</name>
</gene>
<keyword evidence="1" id="KW-0732">Signal</keyword>
<sequence>MRKLALSIALLGALSASAVQAADLQTAEFKGALVDDISGVLMYDFKLPETGVNQRFIIRKDKTVEVFESGDSETFVKQCKEQDGKKLKLTIAGESPDGVIQEIKCNTGTGPATTRLVKFVKPSGQPSKQAVLYVINALRSGYELDGVQYPANGDEVTKAWDQFQALK</sequence>
<dbReference type="RefSeq" id="WP_041155253.1">
    <property type="nucleotide sequence ID" value="NZ_CBCRVP010000040.1"/>
</dbReference>
<protein>
    <submittedName>
        <fullName evidence="2">Uncharacterized protein</fullName>
    </submittedName>
</protein>